<gene>
    <name evidence="1" type="ORF">IFM12276_24860</name>
</gene>
<evidence type="ECO:0000313" key="1">
    <source>
        <dbReference type="EMBL" id="BDT99457.1"/>
    </source>
</evidence>
<keyword evidence="2" id="KW-1185">Reference proteome</keyword>
<dbReference type="PANTHER" id="PTHR43677:SF11">
    <property type="entry name" value="ZINC-CONTAINING ALCOHOL DEHYDROGENASE"/>
    <property type="match status" value="1"/>
</dbReference>
<dbReference type="InterPro" id="IPR051397">
    <property type="entry name" value="Zn-ADH-like_protein"/>
</dbReference>
<organism evidence="1 2">
    <name type="scientific">Nocardia sputorum</name>
    <dbReference type="NCBI Taxonomy" id="2984338"/>
    <lineage>
        <taxon>Bacteria</taxon>
        <taxon>Bacillati</taxon>
        <taxon>Actinomycetota</taxon>
        <taxon>Actinomycetes</taxon>
        <taxon>Mycobacteriales</taxon>
        <taxon>Nocardiaceae</taxon>
        <taxon>Nocardia</taxon>
    </lineage>
</organism>
<sequence length="328" mass="33778">MRAAVVNAPGATPVCGDFPDPEQWPGRAPLRLVGAGLHHVVRGLASGRHYGSDHAYPVVPGVDAVARTDDGRLVYTGLARLPWGTMAERLVTPFEVDLPVGADPLVTAAGVNPALSGWMPLITRRKETGELGTVLVLGATGMSGGLAVRAAMSLGAKQVVAAGRDHEALERLRGLGVVTVALATATPDAGAATLATVVAEAQPTLVLDFVWGPVAEAAFAALEKRGTEDDSTAIDYVQIGSLAGTEAALPAALLRGRRIRISGSGAGSVSKAAMIAELPEVLARFADGTFDAPYTAYPLSRVGEAWAHQGRTRAVVVPDRPAPLEVAT</sequence>
<dbReference type="EMBL" id="AP026978">
    <property type="protein sequence ID" value="BDT99457.1"/>
    <property type="molecule type" value="Genomic_DNA"/>
</dbReference>
<dbReference type="InterPro" id="IPR011032">
    <property type="entry name" value="GroES-like_sf"/>
</dbReference>
<proteinExistence type="predicted"/>
<dbReference type="RefSeq" id="WP_281879601.1">
    <property type="nucleotide sequence ID" value="NZ_AP026978.1"/>
</dbReference>
<dbReference type="SUPFAM" id="SSF51735">
    <property type="entry name" value="NAD(P)-binding Rossmann-fold domains"/>
    <property type="match status" value="1"/>
</dbReference>
<evidence type="ECO:0000313" key="2">
    <source>
        <dbReference type="Proteomes" id="UP001317870"/>
    </source>
</evidence>
<dbReference type="InterPro" id="IPR036291">
    <property type="entry name" value="NAD(P)-bd_dom_sf"/>
</dbReference>
<reference evidence="1 2" key="1">
    <citation type="submission" date="2022-11" db="EMBL/GenBank/DDBJ databases">
        <title>Genome Sequencing of Nocardia sp. ON39_IFM12276 and assembly.</title>
        <authorList>
            <person name="Shimojima M."/>
            <person name="Toyokawa M."/>
            <person name="Uesaka K."/>
        </authorList>
    </citation>
    <scope>NUCLEOTIDE SEQUENCE [LARGE SCALE GENOMIC DNA]</scope>
    <source>
        <strain evidence="1 2">IFM 12276</strain>
    </source>
</reference>
<dbReference type="PANTHER" id="PTHR43677">
    <property type="entry name" value="SHORT-CHAIN DEHYDROGENASE/REDUCTASE"/>
    <property type="match status" value="1"/>
</dbReference>
<accession>A0ABM8CWU5</accession>
<protein>
    <submittedName>
        <fullName evidence="1">Alcohol dehydrogenase</fullName>
    </submittedName>
</protein>
<dbReference type="SUPFAM" id="SSF50129">
    <property type="entry name" value="GroES-like"/>
    <property type="match status" value="1"/>
</dbReference>
<name>A0ABM8CWU5_9NOCA</name>
<dbReference type="Gene3D" id="3.40.50.720">
    <property type="entry name" value="NAD(P)-binding Rossmann-like Domain"/>
    <property type="match status" value="1"/>
</dbReference>
<dbReference type="Proteomes" id="UP001317870">
    <property type="component" value="Chromosome"/>
</dbReference>